<dbReference type="Pfam" id="PF13377">
    <property type="entry name" value="Peripla_BP_3"/>
    <property type="match status" value="1"/>
</dbReference>
<evidence type="ECO:0000259" key="5">
    <source>
        <dbReference type="PROSITE" id="PS50932"/>
    </source>
</evidence>
<dbReference type="PANTHER" id="PTHR30146:SF148">
    <property type="entry name" value="HTH-TYPE TRANSCRIPTIONAL REPRESSOR PURR-RELATED"/>
    <property type="match status" value="1"/>
</dbReference>
<organism evidence="6 7">
    <name type="scientific">Pseudaeromonas paramecii</name>
    <dbReference type="NCBI Taxonomy" id="2138166"/>
    <lineage>
        <taxon>Bacteria</taxon>
        <taxon>Pseudomonadati</taxon>
        <taxon>Pseudomonadota</taxon>
        <taxon>Gammaproteobacteria</taxon>
        <taxon>Aeromonadales</taxon>
        <taxon>Aeromonadaceae</taxon>
        <taxon>Pseudaeromonas</taxon>
    </lineage>
</organism>
<dbReference type="Pfam" id="PF00356">
    <property type="entry name" value="LacI"/>
    <property type="match status" value="1"/>
</dbReference>
<name>A0ABP8PX63_9GAMM</name>
<dbReference type="InterPro" id="IPR028082">
    <property type="entry name" value="Peripla_BP_I"/>
</dbReference>
<evidence type="ECO:0000313" key="7">
    <source>
        <dbReference type="Proteomes" id="UP001501321"/>
    </source>
</evidence>
<keyword evidence="1" id="KW-0678">Repressor</keyword>
<dbReference type="CDD" id="cd06275">
    <property type="entry name" value="PBP1_PurR"/>
    <property type="match status" value="1"/>
</dbReference>
<dbReference type="InterPro" id="IPR000843">
    <property type="entry name" value="HTH_LacI"/>
</dbReference>
<feature type="domain" description="HTH lacI-type" evidence="5">
    <location>
        <begin position="2"/>
        <end position="56"/>
    </location>
</feature>
<dbReference type="RefSeq" id="WP_345009828.1">
    <property type="nucleotide sequence ID" value="NZ_BAABFC010000003.1"/>
</dbReference>
<protein>
    <submittedName>
        <fullName evidence="6">Substrate-binding domain-containing protein</fullName>
    </submittedName>
</protein>
<dbReference type="PRINTS" id="PR00036">
    <property type="entry name" value="HTHLACI"/>
</dbReference>
<evidence type="ECO:0000256" key="4">
    <source>
        <dbReference type="ARBA" id="ARBA00023163"/>
    </source>
</evidence>
<dbReference type="Gene3D" id="3.40.50.2300">
    <property type="match status" value="2"/>
</dbReference>
<dbReference type="SMART" id="SM00354">
    <property type="entry name" value="HTH_LACI"/>
    <property type="match status" value="1"/>
</dbReference>
<keyword evidence="3" id="KW-0238">DNA-binding</keyword>
<proteinExistence type="predicted"/>
<evidence type="ECO:0000313" key="6">
    <source>
        <dbReference type="EMBL" id="GAA4494223.1"/>
    </source>
</evidence>
<evidence type="ECO:0000256" key="2">
    <source>
        <dbReference type="ARBA" id="ARBA00023015"/>
    </source>
</evidence>
<gene>
    <name evidence="6" type="ORF">GCM10023095_05500</name>
</gene>
<reference evidence="7" key="1">
    <citation type="journal article" date="2019" name="Int. J. Syst. Evol. Microbiol.">
        <title>The Global Catalogue of Microorganisms (GCM) 10K type strain sequencing project: providing services to taxonomists for standard genome sequencing and annotation.</title>
        <authorList>
            <consortium name="The Broad Institute Genomics Platform"/>
            <consortium name="The Broad Institute Genome Sequencing Center for Infectious Disease"/>
            <person name="Wu L."/>
            <person name="Ma J."/>
        </authorList>
    </citation>
    <scope>NUCLEOTIDE SEQUENCE [LARGE SCALE GENOMIC DNA]</scope>
    <source>
        <strain evidence="7">JCM 32226</strain>
    </source>
</reference>
<keyword evidence="2" id="KW-0805">Transcription regulation</keyword>
<dbReference type="PROSITE" id="PS50932">
    <property type="entry name" value="HTH_LACI_2"/>
    <property type="match status" value="1"/>
</dbReference>
<dbReference type="CDD" id="cd01392">
    <property type="entry name" value="HTH_LacI"/>
    <property type="match status" value="1"/>
</dbReference>
<comment type="caution">
    <text evidence="6">The sequence shown here is derived from an EMBL/GenBank/DDBJ whole genome shotgun (WGS) entry which is preliminary data.</text>
</comment>
<keyword evidence="7" id="KW-1185">Reference proteome</keyword>
<evidence type="ECO:0000256" key="1">
    <source>
        <dbReference type="ARBA" id="ARBA00022491"/>
    </source>
</evidence>
<evidence type="ECO:0000256" key="3">
    <source>
        <dbReference type="ARBA" id="ARBA00023125"/>
    </source>
</evidence>
<accession>A0ABP8PX63</accession>
<dbReference type="EMBL" id="BAABFC010000003">
    <property type="protein sequence ID" value="GAA4494223.1"/>
    <property type="molecule type" value="Genomic_DNA"/>
</dbReference>
<keyword evidence="4" id="KW-0804">Transcription</keyword>
<sequence>MATIKDVAARAGVSISTVSHVLNHTRRVSEEATRNVLEAVSALNYAPNSVARSLKVNRTRTLGLLVTASTNPFFAEVVKGVEDYAFSQGYSLILCNTENQFERQRHYLRMLMEKRVDGLLVMCTDLDEAIQELMRSYQHVPQVVMDWGGSSDFANVINDNARNGAYLAARYLLQMGHRHIACISGQLHKATTQLRLDGVRDALAELDLSLADDLIFEGDYESQSGFDAMQQILALPQRPTAVFAFDDPMAMGALCAAHLAGVKVPDDLSIMGYDDTELARFTSPPLTTINHPKAELGKTAVELLMARIRNKELATESLTVKPELVVRQSVAAPRR</sequence>
<dbReference type="PANTHER" id="PTHR30146">
    <property type="entry name" value="LACI-RELATED TRANSCRIPTIONAL REPRESSOR"/>
    <property type="match status" value="1"/>
</dbReference>
<dbReference type="InterPro" id="IPR010982">
    <property type="entry name" value="Lambda_DNA-bd_dom_sf"/>
</dbReference>
<dbReference type="SUPFAM" id="SSF53822">
    <property type="entry name" value="Periplasmic binding protein-like I"/>
    <property type="match status" value="1"/>
</dbReference>
<dbReference type="SUPFAM" id="SSF47413">
    <property type="entry name" value="lambda repressor-like DNA-binding domains"/>
    <property type="match status" value="1"/>
</dbReference>
<dbReference type="InterPro" id="IPR057343">
    <property type="entry name" value="PurR_sensor_dom"/>
</dbReference>
<dbReference type="Gene3D" id="1.10.260.40">
    <property type="entry name" value="lambda repressor-like DNA-binding domains"/>
    <property type="match status" value="1"/>
</dbReference>
<dbReference type="InterPro" id="IPR046335">
    <property type="entry name" value="LacI/GalR-like_sensor"/>
</dbReference>
<dbReference type="PROSITE" id="PS00356">
    <property type="entry name" value="HTH_LACI_1"/>
    <property type="match status" value="1"/>
</dbReference>
<dbReference type="Proteomes" id="UP001501321">
    <property type="component" value="Unassembled WGS sequence"/>
</dbReference>